<dbReference type="GO" id="GO:0004144">
    <property type="term" value="F:diacylglycerol O-acyltransferase activity"/>
    <property type="evidence" value="ECO:0007669"/>
    <property type="project" value="TreeGrafter"/>
</dbReference>
<evidence type="ECO:0000256" key="1">
    <source>
        <dbReference type="ARBA" id="ARBA00004477"/>
    </source>
</evidence>
<dbReference type="Pfam" id="PF03982">
    <property type="entry name" value="DAGAT"/>
    <property type="match status" value="1"/>
</dbReference>
<evidence type="ECO:0000256" key="6">
    <source>
        <dbReference type="ARBA" id="ARBA00022824"/>
    </source>
</evidence>
<keyword evidence="9 11" id="KW-0472">Membrane</keyword>
<evidence type="ECO:0000256" key="8">
    <source>
        <dbReference type="ARBA" id="ARBA00023098"/>
    </source>
</evidence>
<reference evidence="12" key="1">
    <citation type="submission" date="2021-01" db="EMBL/GenBank/DDBJ databases">
        <authorList>
            <person name="Corre E."/>
            <person name="Pelletier E."/>
            <person name="Niang G."/>
            <person name="Scheremetjew M."/>
            <person name="Finn R."/>
            <person name="Kale V."/>
            <person name="Holt S."/>
            <person name="Cochrane G."/>
            <person name="Meng A."/>
            <person name="Brown T."/>
            <person name="Cohen L."/>
        </authorList>
    </citation>
    <scope>NUCLEOTIDE SEQUENCE</scope>
    <source>
        <strain evidence="12">GSBS06</strain>
    </source>
</reference>
<keyword evidence="6 11" id="KW-0256">Endoplasmic reticulum</keyword>
<evidence type="ECO:0000313" key="12">
    <source>
        <dbReference type="EMBL" id="CAE0435332.1"/>
    </source>
</evidence>
<dbReference type="InterPro" id="IPR007130">
    <property type="entry name" value="DAGAT"/>
</dbReference>
<evidence type="ECO:0000256" key="9">
    <source>
        <dbReference type="ARBA" id="ARBA00023136"/>
    </source>
</evidence>
<dbReference type="GO" id="GO:0019432">
    <property type="term" value="P:triglyceride biosynthetic process"/>
    <property type="evidence" value="ECO:0007669"/>
    <property type="project" value="TreeGrafter"/>
</dbReference>
<organism evidence="12">
    <name type="scientific">Aplanochytrium stocchinoi</name>
    <dbReference type="NCBI Taxonomy" id="215587"/>
    <lineage>
        <taxon>Eukaryota</taxon>
        <taxon>Sar</taxon>
        <taxon>Stramenopiles</taxon>
        <taxon>Bigyra</taxon>
        <taxon>Labyrinthulomycetes</taxon>
        <taxon>Thraustochytrida</taxon>
        <taxon>Thraustochytriidae</taxon>
        <taxon>Aplanochytrium</taxon>
    </lineage>
</organism>
<keyword evidence="5 11" id="KW-0812">Transmembrane</keyword>
<keyword evidence="3" id="KW-0444">Lipid biosynthesis</keyword>
<evidence type="ECO:0000256" key="3">
    <source>
        <dbReference type="ARBA" id="ARBA00022516"/>
    </source>
</evidence>
<keyword evidence="4 11" id="KW-0808">Transferase</keyword>
<name>A0A7S3LPF2_9STRA</name>
<dbReference type="EC" id="2.3.1.-" evidence="11"/>
<keyword evidence="7 11" id="KW-1133">Transmembrane helix</keyword>
<feature type="transmembrane region" description="Helical" evidence="11">
    <location>
        <begin position="100"/>
        <end position="122"/>
    </location>
</feature>
<evidence type="ECO:0000256" key="7">
    <source>
        <dbReference type="ARBA" id="ARBA00022989"/>
    </source>
</evidence>
<feature type="transmembrane region" description="Helical" evidence="11">
    <location>
        <begin position="74"/>
        <end position="94"/>
    </location>
</feature>
<proteinExistence type="inferred from homology"/>
<dbReference type="EMBL" id="HBIN01007633">
    <property type="protein sequence ID" value="CAE0435332.1"/>
    <property type="molecule type" value="Transcribed_RNA"/>
</dbReference>
<dbReference type="GO" id="GO:0005789">
    <property type="term" value="C:endoplasmic reticulum membrane"/>
    <property type="evidence" value="ECO:0007669"/>
    <property type="project" value="UniProtKB-SubCell"/>
</dbReference>
<keyword evidence="10" id="KW-0012">Acyltransferase</keyword>
<evidence type="ECO:0000256" key="2">
    <source>
        <dbReference type="ARBA" id="ARBA00005420"/>
    </source>
</evidence>
<accession>A0A7S3LPF2</accession>
<dbReference type="PANTHER" id="PTHR12317:SF63">
    <property type="entry name" value="DIACYLGLYCEROL O-ACYLTRANSFERASE 2"/>
    <property type="match status" value="1"/>
</dbReference>
<protein>
    <recommendedName>
        <fullName evidence="11">Acyltransferase</fullName>
        <ecNumber evidence="11">2.3.1.-</ecNumber>
    </recommendedName>
</protein>
<evidence type="ECO:0000256" key="4">
    <source>
        <dbReference type="ARBA" id="ARBA00022679"/>
    </source>
</evidence>
<evidence type="ECO:0000256" key="5">
    <source>
        <dbReference type="ARBA" id="ARBA00022692"/>
    </source>
</evidence>
<gene>
    <name evidence="12" type="ORF">ASTO00021_LOCUS5612</name>
</gene>
<dbReference type="AlphaFoldDB" id="A0A7S3LPF2"/>
<evidence type="ECO:0000256" key="11">
    <source>
        <dbReference type="RuleBase" id="RU367023"/>
    </source>
</evidence>
<comment type="subcellular location">
    <subcellularLocation>
        <location evidence="1 11">Endoplasmic reticulum membrane</location>
        <topology evidence="1 11">Multi-pass membrane protein</topology>
    </subcellularLocation>
</comment>
<comment type="similarity">
    <text evidence="2 11">Belongs to the diacylglycerol acyltransferase family.</text>
</comment>
<sequence length="395" mass="44219">MSSSAVVNTYDEETEYFCLDIWRLPLEFSLTALSDQSSTSRKQNSDLIQREYTKKSIGKPFAPNSLTEQAPISLLGELAVVLVLSTIMGGALFWPLLGLAIAIFGSWTQLVVYVGCTSVLALHPMPDVSNSLCHSWILKQIYSYFSYRFVYTGKGMKMSQRLSPWLGVGVPHGVMPFSNLLSTPACQSLINFDKPKPGREADSPLMLSSYPEFIGCPASVVFHTPFLRYFTLLRSEHVSRAAIEKQLAAGNNIGLVGDGIAGIFQCSLEEEVIALKNKKGLAKLALRNGRHIIPCYSFGNTEAFSLWYDSFGWMEWISRKAQASLFFYWGKFGLPIPHRVNITMAIGDMIEVEKVENPTQAQIDEVHQRILDGVEKTFNTYKNALGWGHKRMRFV</sequence>
<evidence type="ECO:0000256" key="10">
    <source>
        <dbReference type="ARBA" id="ARBA00023315"/>
    </source>
</evidence>
<keyword evidence="8" id="KW-0443">Lipid metabolism</keyword>
<dbReference type="PANTHER" id="PTHR12317">
    <property type="entry name" value="DIACYLGLYCEROL O-ACYLTRANSFERASE"/>
    <property type="match status" value="1"/>
</dbReference>